<dbReference type="SUPFAM" id="SSF54160">
    <property type="entry name" value="Chromo domain-like"/>
    <property type="match status" value="1"/>
</dbReference>
<dbReference type="InterPro" id="IPR000953">
    <property type="entry name" value="Chromo/chromo_shadow_dom"/>
</dbReference>
<dbReference type="PROSITE" id="PS50013">
    <property type="entry name" value="CHROMO_2"/>
    <property type="match status" value="1"/>
</dbReference>
<feature type="domain" description="Chromo" evidence="3">
    <location>
        <begin position="99"/>
        <end position="157"/>
    </location>
</feature>
<reference evidence="4" key="3">
    <citation type="submission" date="2025-09" db="UniProtKB">
        <authorList>
            <consortium name="Ensembl"/>
        </authorList>
    </citation>
    <scope>IDENTIFICATION</scope>
</reference>
<dbReference type="InterPro" id="IPR016197">
    <property type="entry name" value="Chromo-like_dom_sf"/>
</dbReference>
<dbReference type="Pfam" id="PF00385">
    <property type="entry name" value="Chromo"/>
    <property type="match status" value="1"/>
</dbReference>
<dbReference type="Ensembl" id="ENSSORT00005043915.1">
    <property type="protein sequence ID" value="ENSSORP00005042825.1"/>
    <property type="gene ID" value="ENSSORG00005019825.1"/>
</dbReference>
<dbReference type="Pfam" id="PF24626">
    <property type="entry name" value="SH3_Tf2-1"/>
    <property type="match status" value="1"/>
</dbReference>
<evidence type="ECO:0000259" key="3">
    <source>
        <dbReference type="PROSITE" id="PS50013"/>
    </source>
</evidence>
<organism evidence="4 5">
    <name type="scientific">Sphaeramia orbicularis</name>
    <name type="common">orbiculate cardinalfish</name>
    <dbReference type="NCBI Taxonomy" id="375764"/>
    <lineage>
        <taxon>Eukaryota</taxon>
        <taxon>Metazoa</taxon>
        <taxon>Chordata</taxon>
        <taxon>Craniata</taxon>
        <taxon>Vertebrata</taxon>
        <taxon>Euteleostomi</taxon>
        <taxon>Actinopterygii</taxon>
        <taxon>Neopterygii</taxon>
        <taxon>Teleostei</taxon>
        <taxon>Neoteleostei</taxon>
        <taxon>Acanthomorphata</taxon>
        <taxon>Gobiaria</taxon>
        <taxon>Kurtiformes</taxon>
        <taxon>Apogonoidei</taxon>
        <taxon>Apogonidae</taxon>
        <taxon>Apogoninae</taxon>
        <taxon>Sphaeramia</taxon>
    </lineage>
</organism>
<evidence type="ECO:0000256" key="1">
    <source>
        <dbReference type="ARBA" id="ARBA00004123"/>
    </source>
</evidence>
<comment type="subcellular location">
    <subcellularLocation>
        <location evidence="1">Nucleus</location>
    </subcellularLocation>
</comment>
<protein>
    <recommendedName>
        <fullName evidence="3">Chromo domain-containing protein</fullName>
    </recommendedName>
</protein>
<dbReference type="InterPro" id="IPR056924">
    <property type="entry name" value="SH3_Tf2-1"/>
</dbReference>
<dbReference type="Proteomes" id="UP000472271">
    <property type="component" value="Chromosome 6"/>
</dbReference>
<dbReference type="CDD" id="cd00024">
    <property type="entry name" value="CD_CSD"/>
    <property type="match status" value="1"/>
</dbReference>
<dbReference type="InParanoid" id="A0A673BM20"/>
<reference evidence="4" key="1">
    <citation type="submission" date="2019-06" db="EMBL/GenBank/DDBJ databases">
        <authorList>
            <consortium name="Wellcome Sanger Institute Data Sharing"/>
        </authorList>
    </citation>
    <scope>NUCLEOTIDE SEQUENCE [LARGE SCALE GENOMIC DNA]</scope>
</reference>
<reference evidence="4" key="2">
    <citation type="submission" date="2025-08" db="UniProtKB">
        <authorList>
            <consortium name="Ensembl"/>
        </authorList>
    </citation>
    <scope>IDENTIFICATION</scope>
</reference>
<accession>A0A673BM20</accession>
<feature type="region of interest" description="Disordered" evidence="2">
    <location>
        <begin position="146"/>
        <end position="172"/>
    </location>
</feature>
<dbReference type="GO" id="GO:0005634">
    <property type="term" value="C:nucleus"/>
    <property type="evidence" value="ECO:0007669"/>
    <property type="project" value="UniProtKB-SubCell"/>
</dbReference>
<evidence type="ECO:0000313" key="5">
    <source>
        <dbReference type="Proteomes" id="UP000472271"/>
    </source>
</evidence>
<evidence type="ECO:0000256" key="2">
    <source>
        <dbReference type="SAM" id="MobiDB-lite"/>
    </source>
</evidence>
<name>A0A673BM20_9TELE</name>
<sequence>MSLKPFYQAHVLWGLFCGTLKELTPAPVYHPDQRVWLSTKHLPLRVESRKLAPRFVGPFPISKVINPVSVRLKLPRSMRIHPTFHVSQVKPAKESHPAYSVRRLMAARRRGRGFQYLVDWEGYGPEERSWVPASFILDPDLIRDFHRRHPDAPGPSGAVPRGGGTVKPVTGR</sequence>
<proteinExistence type="predicted"/>
<keyword evidence="5" id="KW-1185">Reference proteome</keyword>
<dbReference type="InterPro" id="IPR023780">
    <property type="entry name" value="Chromo_domain"/>
</dbReference>
<evidence type="ECO:0000313" key="4">
    <source>
        <dbReference type="Ensembl" id="ENSSORP00005042825.1"/>
    </source>
</evidence>
<dbReference type="AlphaFoldDB" id="A0A673BM20"/>
<dbReference type="Gene3D" id="2.40.50.40">
    <property type="match status" value="1"/>
</dbReference>
<dbReference type="SMART" id="SM00298">
    <property type="entry name" value="CHROMO"/>
    <property type="match status" value="1"/>
</dbReference>